<comment type="caution">
    <text evidence="2">The sequence shown here is derived from an EMBL/GenBank/DDBJ whole genome shotgun (WGS) entry which is preliminary data.</text>
</comment>
<evidence type="ECO:0000313" key="2">
    <source>
        <dbReference type="EMBL" id="KAG6511286.1"/>
    </source>
</evidence>
<evidence type="ECO:0000256" key="1">
    <source>
        <dbReference type="SAM" id="MobiDB-lite"/>
    </source>
</evidence>
<gene>
    <name evidence="2" type="ORF">ZIOFF_029345</name>
</gene>
<protein>
    <recommendedName>
        <fullName evidence="4">Hexosyltransferase</fullName>
    </recommendedName>
</protein>
<reference evidence="2 3" key="1">
    <citation type="submission" date="2020-08" db="EMBL/GenBank/DDBJ databases">
        <title>Plant Genome Project.</title>
        <authorList>
            <person name="Zhang R.-G."/>
        </authorList>
    </citation>
    <scope>NUCLEOTIDE SEQUENCE [LARGE SCALE GENOMIC DNA]</scope>
    <source>
        <tissue evidence="2">Rhizome</tissue>
    </source>
</reference>
<sequence length="164" mass="18074">MPPSLRPLHGTHRLRGSAGKPAGNSLRSEPRKMMSVSGLDFLFNVSAAGSGPFSGLHKAYVLEDATGLLDPQKNLEVSTEWQAPPFPDGPVELFIGILYADFVDLQNLGQTSWKKEAEFFGDIVIMSFLDRYDLVVLKTVAIREYGVCIDYILSYSGFVAPHPR</sequence>
<name>A0A8J5LAI9_ZINOF</name>
<evidence type="ECO:0008006" key="4">
    <source>
        <dbReference type="Google" id="ProtNLM"/>
    </source>
</evidence>
<dbReference type="AlphaFoldDB" id="A0A8J5LAI9"/>
<dbReference type="Proteomes" id="UP000734854">
    <property type="component" value="Unassembled WGS sequence"/>
</dbReference>
<keyword evidence="3" id="KW-1185">Reference proteome</keyword>
<evidence type="ECO:0000313" key="3">
    <source>
        <dbReference type="Proteomes" id="UP000734854"/>
    </source>
</evidence>
<dbReference type="UniPathway" id="UPA00378"/>
<dbReference type="EMBL" id="JACMSC010000008">
    <property type="protein sequence ID" value="KAG6511286.1"/>
    <property type="molecule type" value="Genomic_DNA"/>
</dbReference>
<feature type="region of interest" description="Disordered" evidence="1">
    <location>
        <begin position="1"/>
        <end position="29"/>
    </location>
</feature>
<proteinExistence type="predicted"/>
<organism evidence="2 3">
    <name type="scientific">Zingiber officinale</name>
    <name type="common">Ginger</name>
    <name type="synonym">Amomum zingiber</name>
    <dbReference type="NCBI Taxonomy" id="94328"/>
    <lineage>
        <taxon>Eukaryota</taxon>
        <taxon>Viridiplantae</taxon>
        <taxon>Streptophyta</taxon>
        <taxon>Embryophyta</taxon>
        <taxon>Tracheophyta</taxon>
        <taxon>Spermatophyta</taxon>
        <taxon>Magnoliopsida</taxon>
        <taxon>Liliopsida</taxon>
        <taxon>Zingiberales</taxon>
        <taxon>Zingiberaceae</taxon>
        <taxon>Zingiber</taxon>
    </lineage>
</organism>
<accession>A0A8J5LAI9</accession>